<proteinExistence type="predicted"/>
<sequence length="90" mass="9476">MADLPWDVELSCGLLDVADKGNRSVTKYGFWRRERLTVCDQATSSRGISCHDAKSDAASSIPSPVFVTAASIISLHAAGSGSIRLGVPTP</sequence>
<dbReference type="AlphaFoldDB" id="A0AAE1D344"/>
<dbReference type="Proteomes" id="UP001283361">
    <property type="component" value="Unassembled WGS sequence"/>
</dbReference>
<gene>
    <name evidence="1" type="ORF">RRG08_026107</name>
</gene>
<comment type="caution">
    <text evidence="1">The sequence shown here is derived from an EMBL/GenBank/DDBJ whole genome shotgun (WGS) entry which is preliminary data.</text>
</comment>
<name>A0AAE1D344_9GAST</name>
<organism evidence="1 2">
    <name type="scientific">Elysia crispata</name>
    <name type="common">lettuce slug</name>
    <dbReference type="NCBI Taxonomy" id="231223"/>
    <lineage>
        <taxon>Eukaryota</taxon>
        <taxon>Metazoa</taxon>
        <taxon>Spiralia</taxon>
        <taxon>Lophotrochozoa</taxon>
        <taxon>Mollusca</taxon>
        <taxon>Gastropoda</taxon>
        <taxon>Heterobranchia</taxon>
        <taxon>Euthyneura</taxon>
        <taxon>Panpulmonata</taxon>
        <taxon>Sacoglossa</taxon>
        <taxon>Placobranchoidea</taxon>
        <taxon>Plakobranchidae</taxon>
        <taxon>Elysia</taxon>
    </lineage>
</organism>
<dbReference type="EMBL" id="JAWDGP010005602">
    <property type="protein sequence ID" value="KAK3755377.1"/>
    <property type="molecule type" value="Genomic_DNA"/>
</dbReference>
<evidence type="ECO:0000313" key="1">
    <source>
        <dbReference type="EMBL" id="KAK3755377.1"/>
    </source>
</evidence>
<evidence type="ECO:0000313" key="2">
    <source>
        <dbReference type="Proteomes" id="UP001283361"/>
    </source>
</evidence>
<reference evidence="1" key="1">
    <citation type="journal article" date="2023" name="G3 (Bethesda)">
        <title>A reference genome for the long-term kleptoplast-retaining sea slug Elysia crispata morphotype clarki.</title>
        <authorList>
            <person name="Eastman K.E."/>
            <person name="Pendleton A.L."/>
            <person name="Shaikh M.A."/>
            <person name="Suttiyut T."/>
            <person name="Ogas R."/>
            <person name="Tomko P."/>
            <person name="Gavelis G."/>
            <person name="Widhalm J.R."/>
            <person name="Wisecaver J.H."/>
        </authorList>
    </citation>
    <scope>NUCLEOTIDE SEQUENCE</scope>
    <source>
        <strain evidence="1">ECLA1</strain>
    </source>
</reference>
<accession>A0AAE1D344</accession>
<protein>
    <submittedName>
        <fullName evidence="1">Uncharacterized protein</fullName>
    </submittedName>
</protein>
<keyword evidence="2" id="KW-1185">Reference proteome</keyword>